<organism evidence="6 7">
    <name type="scientific">Roseivivax lentus</name>
    <dbReference type="NCBI Taxonomy" id="633194"/>
    <lineage>
        <taxon>Bacteria</taxon>
        <taxon>Pseudomonadati</taxon>
        <taxon>Pseudomonadota</taxon>
        <taxon>Alphaproteobacteria</taxon>
        <taxon>Rhodobacterales</taxon>
        <taxon>Roseobacteraceae</taxon>
        <taxon>Roseivivax</taxon>
    </lineage>
</organism>
<dbReference type="Proteomes" id="UP000186684">
    <property type="component" value="Unassembled WGS sequence"/>
</dbReference>
<sequence>MRTVPIPVGYVPLVDAAPLIAAQEMGFAAAEGIALDLHRSPSWSALRDALSVGQVAAAHMLAPIPVANALGLGGGSVGFEAVSVLSVNGTMIGISDALAERLDAAGHDYDFADAGAAGRALIAAAPKPLRIGVPFPFAMHAELVFYWLSALGLPSPQSLTVRTLPPPLMADAMRAGEIDAFCVGEPWASQAVFEKVATLLLPGAAIWSFAPEKVLAMRTGWAESEPDLSARLIRAVWRAGQWLEDDDARSLAAELLSRPQYLGVGADLIERAMKGHFTIRASGEERSVARFVVFHEGVAHFPWRSQAAWIGSQLAGRMGLDRAGAAQKAARIFRSDLHRAALAPLGVNLPAASARVEGALAGDSPSAGARGPLRLGRNRFFDGGLFDPEIH</sequence>
<protein>
    <submittedName>
        <fullName evidence="6">NitT/TauT family transport system ATP-binding protein</fullName>
    </submittedName>
</protein>
<dbReference type="PANTHER" id="PTHR30024:SF43">
    <property type="entry name" value="BLL4572 PROTEIN"/>
    <property type="match status" value="1"/>
</dbReference>
<dbReference type="CDD" id="cd13553">
    <property type="entry name" value="PBP2_NrtA_CpmA_like"/>
    <property type="match status" value="1"/>
</dbReference>
<dbReference type="OrthoDB" id="570524at2"/>
<keyword evidence="3" id="KW-1003">Cell membrane</keyword>
<evidence type="ECO:0000256" key="5">
    <source>
        <dbReference type="ARBA" id="ARBA00023136"/>
    </source>
</evidence>
<reference evidence="7" key="1">
    <citation type="submission" date="2017-01" db="EMBL/GenBank/DDBJ databases">
        <authorList>
            <person name="Varghese N."/>
            <person name="Submissions S."/>
        </authorList>
    </citation>
    <scope>NUCLEOTIDE SEQUENCE [LARGE SCALE GENOMIC DNA]</scope>
    <source>
        <strain evidence="7">DSM 29430</strain>
    </source>
</reference>
<dbReference type="Gene3D" id="3.40.190.10">
    <property type="entry name" value="Periplasmic binding protein-like II"/>
    <property type="match status" value="2"/>
</dbReference>
<dbReference type="RefSeq" id="WP_076445212.1">
    <property type="nucleotide sequence ID" value="NZ_FTOQ01000002.1"/>
</dbReference>
<dbReference type="STRING" id="633194.SAMN05421759_10221"/>
<keyword evidence="2" id="KW-0813">Transport</keyword>
<evidence type="ECO:0000256" key="2">
    <source>
        <dbReference type="ARBA" id="ARBA00022448"/>
    </source>
</evidence>
<evidence type="ECO:0000313" key="6">
    <source>
        <dbReference type="EMBL" id="SIS64443.1"/>
    </source>
</evidence>
<proteinExistence type="predicted"/>
<keyword evidence="6" id="KW-0067">ATP-binding</keyword>
<dbReference type="SUPFAM" id="SSF53850">
    <property type="entry name" value="Periplasmic binding protein-like II"/>
    <property type="match status" value="1"/>
</dbReference>
<dbReference type="Pfam" id="PF13379">
    <property type="entry name" value="NMT1_2"/>
    <property type="match status" value="1"/>
</dbReference>
<dbReference type="EMBL" id="FTOQ01000002">
    <property type="protein sequence ID" value="SIS64443.1"/>
    <property type="molecule type" value="Genomic_DNA"/>
</dbReference>
<evidence type="ECO:0000256" key="4">
    <source>
        <dbReference type="ARBA" id="ARBA00022519"/>
    </source>
</evidence>
<keyword evidence="5" id="KW-0472">Membrane</keyword>
<keyword evidence="6" id="KW-0547">Nucleotide-binding</keyword>
<accession>A0A1N7KS55</accession>
<name>A0A1N7KS55_9RHOB</name>
<dbReference type="AlphaFoldDB" id="A0A1N7KS55"/>
<evidence type="ECO:0000256" key="3">
    <source>
        <dbReference type="ARBA" id="ARBA00022475"/>
    </source>
</evidence>
<dbReference type="InterPro" id="IPR044527">
    <property type="entry name" value="NrtA/CpmA_ABC-bd_dom"/>
</dbReference>
<dbReference type="GO" id="GO:0012505">
    <property type="term" value="C:endomembrane system"/>
    <property type="evidence" value="ECO:0007669"/>
    <property type="project" value="UniProtKB-SubCell"/>
</dbReference>
<keyword evidence="4" id="KW-0997">Cell inner membrane</keyword>
<dbReference type="PANTHER" id="PTHR30024">
    <property type="entry name" value="ALIPHATIC SULFONATES-BINDING PROTEIN-RELATED"/>
    <property type="match status" value="1"/>
</dbReference>
<gene>
    <name evidence="6" type="ORF">SAMN05421759_10221</name>
</gene>
<dbReference type="GO" id="GO:0005524">
    <property type="term" value="F:ATP binding"/>
    <property type="evidence" value="ECO:0007669"/>
    <property type="project" value="UniProtKB-KW"/>
</dbReference>
<keyword evidence="7" id="KW-1185">Reference proteome</keyword>
<evidence type="ECO:0000313" key="7">
    <source>
        <dbReference type="Proteomes" id="UP000186684"/>
    </source>
</evidence>
<comment type="subcellular location">
    <subcellularLocation>
        <location evidence="1">Endomembrane system</location>
    </subcellularLocation>
</comment>
<evidence type="ECO:0000256" key="1">
    <source>
        <dbReference type="ARBA" id="ARBA00004308"/>
    </source>
</evidence>